<gene>
    <name evidence="1" type="ORF">Lalb_Chr18g0055941</name>
</gene>
<protein>
    <submittedName>
        <fullName evidence="1">Uncharacterized protein</fullName>
    </submittedName>
</protein>
<dbReference type="EMBL" id="WOCE01000018">
    <property type="protein sequence ID" value="KAE9594639.1"/>
    <property type="molecule type" value="Genomic_DNA"/>
</dbReference>
<comment type="caution">
    <text evidence="1">The sequence shown here is derived from an EMBL/GenBank/DDBJ whole genome shotgun (WGS) entry which is preliminary data.</text>
</comment>
<evidence type="ECO:0000313" key="2">
    <source>
        <dbReference type="Proteomes" id="UP000447434"/>
    </source>
</evidence>
<dbReference type="AlphaFoldDB" id="A0A6A4P4Q7"/>
<name>A0A6A4P4Q7_LUPAL</name>
<proteinExistence type="predicted"/>
<sequence>MDTSTFDHSFPNSSFLLDSRFHRQLFIFSCSLLPLSLPFHSQHLFLPRLDFDICCLII</sequence>
<dbReference type="Proteomes" id="UP000447434">
    <property type="component" value="Chromosome 18"/>
</dbReference>
<keyword evidence="2" id="KW-1185">Reference proteome</keyword>
<accession>A0A6A4P4Q7</accession>
<organism evidence="1 2">
    <name type="scientific">Lupinus albus</name>
    <name type="common">White lupine</name>
    <name type="synonym">Lupinus termis</name>
    <dbReference type="NCBI Taxonomy" id="3870"/>
    <lineage>
        <taxon>Eukaryota</taxon>
        <taxon>Viridiplantae</taxon>
        <taxon>Streptophyta</taxon>
        <taxon>Embryophyta</taxon>
        <taxon>Tracheophyta</taxon>
        <taxon>Spermatophyta</taxon>
        <taxon>Magnoliopsida</taxon>
        <taxon>eudicotyledons</taxon>
        <taxon>Gunneridae</taxon>
        <taxon>Pentapetalae</taxon>
        <taxon>rosids</taxon>
        <taxon>fabids</taxon>
        <taxon>Fabales</taxon>
        <taxon>Fabaceae</taxon>
        <taxon>Papilionoideae</taxon>
        <taxon>50 kb inversion clade</taxon>
        <taxon>genistoids sensu lato</taxon>
        <taxon>core genistoids</taxon>
        <taxon>Genisteae</taxon>
        <taxon>Lupinus</taxon>
    </lineage>
</organism>
<reference evidence="2" key="1">
    <citation type="journal article" date="2020" name="Nat. Commun.">
        <title>Genome sequence of the cluster root forming white lupin.</title>
        <authorList>
            <person name="Hufnagel B."/>
            <person name="Marques A."/>
            <person name="Soriano A."/>
            <person name="Marques L."/>
            <person name="Divol F."/>
            <person name="Doumas P."/>
            <person name="Sallet E."/>
            <person name="Mancinotti D."/>
            <person name="Carrere S."/>
            <person name="Marande W."/>
            <person name="Arribat S."/>
            <person name="Keller J."/>
            <person name="Huneau C."/>
            <person name="Blein T."/>
            <person name="Aime D."/>
            <person name="Laguerre M."/>
            <person name="Taylor J."/>
            <person name="Schubert V."/>
            <person name="Nelson M."/>
            <person name="Geu-Flores F."/>
            <person name="Crespi M."/>
            <person name="Gallardo-Guerrero K."/>
            <person name="Delaux P.-M."/>
            <person name="Salse J."/>
            <person name="Berges H."/>
            <person name="Guyot R."/>
            <person name="Gouzy J."/>
            <person name="Peret B."/>
        </authorList>
    </citation>
    <scope>NUCLEOTIDE SEQUENCE [LARGE SCALE GENOMIC DNA]</scope>
    <source>
        <strain evidence="2">cv. Amiga</strain>
    </source>
</reference>
<evidence type="ECO:0000313" key="1">
    <source>
        <dbReference type="EMBL" id="KAE9594639.1"/>
    </source>
</evidence>